<dbReference type="InterPro" id="IPR006442">
    <property type="entry name" value="Antitoxin_Phd/YefM"/>
</dbReference>
<keyword evidence="4" id="KW-1185">Reference proteome</keyword>
<evidence type="ECO:0000313" key="4">
    <source>
        <dbReference type="Proteomes" id="UP001387447"/>
    </source>
</evidence>
<dbReference type="EMBL" id="JBBWYZ010000016">
    <property type="protein sequence ID" value="MEK9513674.1"/>
    <property type="molecule type" value="Genomic_DNA"/>
</dbReference>
<comment type="similarity">
    <text evidence="1 2">Belongs to the phD/YefM antitoxin family.</text>
</comment>
<dbReference type="Pfam" id="PF02604">
    <property type="entry name" value="PhdYeFM_antitox"/>
    <property type="match status" value="1"/>
</dbReference>
<dbReference type="Proteomes" id="UP001387447">
    <property type="component" value="Unassembled WGS sequence"/>
</dbReference>
<accession>A0ABU9EP02</accession>
<proteinExistence type="inferred from homology"/>
<dbReference type="InterPro" id="IPR036165">
    <property type="entry name" value="YefM-like_sf"/>
</dbReference>
<dbReference type="RefSeq" id="WP_006623728.1">
    <property type="nucleotide sequence ID" value="NZ_JBBWYZ010000016.1"/>
</dbReference>
<name>A0ABU9EP02_LIMFS</name>
<reference evidence="3 4" key="1">
    <citation type="journal article" date="2024" name="Front. Microbiol.">
        <title>Transcriptomic insights into the dominance of two phototrophs throughout the water column of a tropical hypersaline-alkaline crater lake (Dziani Dzaha, Mayotte).</title>
        <authorList>
            <person name="Duperron S."/>
            <person name="Halary S."/>
            <person name="Bouly J.-P."/>
            <person name="Roussel T."/>
            <person name="Hugoni M."/>
            <person name="Bruto M."/>
            <person name="Oger P."/>
            <person name="Duval C."/>
            <person name="Woo A."/>
            <person name="Jezequiel D."/>
            <person name="Ader M."/>
            <person name="Leboulanger C."/>
            <person name="Agogue H."/>
            <person name="Grossi V."/>
            <person name="Trousselier M."/>
            <person name="Bernard C."/>
        </authorList>
    </citation>
    <scope>NUCLEOTIDE SEQUENCE [LARGE SCALE GENOMIC DNA]</scope>
    <source>
        <strain evidence="3 4">PMC 851.14</strain>
    </source>
</reference>
<comment type="function">
    <text evidence="2">Antitoxin component of a type II toxin-antitoxin (TA) system.</text>
</comment>
<dbReference type="SUPFAM" id="SSF143120">
    <property type="entry name" value="YefM-like"/>
    <property type="match status" value="1"/>
</dbReference>
<sequence length="96" mass="10696">MINLSGDIHSLSDFQRHTSEFIAQMKETGKPIVLTVNGKAELVVQDAVSYQKLLDMMEYLETLAAIKQGLADVNADRTSSLAEFQQKMQEKYGISS</sequence>
<dbReference type="NCBIfam" id="TIGR01552">
    <property type="entry name" value="phd_fam"/>
    <property type="match status" value="1"/>
</dbReference>
<gene>
    <name evidence="3" type="ORF">AAEJ74_18890</name>
</gene>
<evidence type="ECO:0000256" key="1">
    <source>
        <dbReference type="ARBA" id="ARBA00009981"/>
    </source>
</evidence>
<comment type="caution">
    <text evidence="3">The sequence shown here is derived from an EMBL/GenBank/DDBJ whole genome shotgun (WGS) entry which is preliminary data.</text>
</comment>
<organism evidence="3 4">
    <name type="scientific">Limnospira fusiformis PMC 851.14</name>
    <dbReference type="NCBI Taxonomy" id="2219512"/>
    <lineage>
        <taxon>Bacteria</taxon>
        <taxon>Bacillati</taxon>
        <taxon>Cyanobacteriota</taxon>
        <taxon>Cyanophyceae</taxon>
        <taxon>Oscillatoriophycideae</taxon>
        <taxon>Oscillatoriales</taxon>
        <taxon>Sirenicapillariaceae</taxon>
        <taxon>Limnospira</taxon>
    </lineage>
</organism>
<dbReference type="Gene3D" id="3.40.1620.10">
    <property type="entry name" value="YefM-like domain"/>
    <property type="match status" value="1"/>
</dbReference>
<evidence type="ECO:0000313" key="3">
    <source>
        <dbReference type="EMBL" id="MEK9513674.1"/>
    </source>
</evidence>
<protein>
    <recommendedName>
        <fullName evidence="2">Antitoxin</fullName>
    </recommendedName>
</protein>
<evidence type="ECO:0000256" key="2">
    <source>
        <dbReference type="RuleBase" id="RU362080"/>
    </source>
</evidence>